<organism evidence="11 12">
    <name type="scientific">Marinomonas algarum</name>
    <dbReference type="NCBI Taxonomy" id="2883105"/>
    <lineage>
        <taxon>Bacteria</taxon>
        <taxon>Pseudomonadati</taxon>
        <taxon>Pseudomonadota</taxon>
        <taxon>Gammaproteobacteria</taxon>
        <taxon>Oceanospirillales</taxon>
        <taxon>Oceanospirillaceae</taxon>
        <taxon>Marinomonas</taxon>
    </lineage>
</organism>
<dbReference type="SUPFAM" id="SSF55021">
    <property type="entry name" value="ACT-like"/>
    <property type="match status" value="1"/>
</dbReference>
<dbReference type="GO" id="GO:0009276">
    <property type="term" value="C:Gram-negative-bacterium-type cell wall"/>
    <property type="evidence" value="ECO:0007669"/>
    <property type="project" value="InterPro"/>
</dbReference>
<dbReference type="SUPFAM" id="SSF52540">
    <property type="entry name" value="P-loop containing nucleoside triphosphate hydrolases"/>
    <property type="match status" value="1"/>
</dbReference>
<keyword evidence="9" id="KW-0472">Membrane</keyword>
<comment type="subcellular location">
    <subcellularLocation>
        <location evidence="1">Cell inner membrane</location>
        <topology evidence="1">Peripheral membrane protein</topology>
    </subcellularLocation>
</comment>
<evidence type="ECO:0000256" key="9">
    <source>
        <dbReference type="ARBA" id="ARBA00023136"/>
    </source>
</evidence>
<dbReference type="InterPro" id="IPR050086">
    <property type="entry name" value="MetN_ABC_transporter-like"/>
</dbReference>
<feature type="domain" description="ABC transporter" evidence="10">
    <location>
        <begin position="2"/>
        <end position="241"/>
    </location>
</feature>
<dbReference type="PROSITE" id="PS50893">
    <property type="entry name" value="ABC_TRANSPORTER_2"/>
    <property type="match status" value="1"/>
</dbReference>
<dbReference type="AlphaFoldDB" id="A0A9X1INM3"/>
<dbReference type="SMART" id="SM00382">
    <property type="entry name" value="AAA"/>
    <property type="match status" value="1"/>
</dbReference>
<dbReference type="InterPro" id="IPR045865">
    <property type="entry name" value="ACT-like_dom_sf"/>
</dbReference>
<dbReference type="GO" id="GO:0005524">
    <property type="term" value="F:ATP binding"/>
    <property type="evidence" value="ECO:0007669"/>
    <property type="project" value="UniProtKB-KW"/>
</dbReference>
<dbReference type="InterPro" id="IPR041701">
    <property type="entry name" value="MetN_ABC"/>
</dbReference>
<dbReference type="InterPro" id="IPR003439">
    <property type="entry name" value="ABC_transporter-like_ATP-bd"/>
</dbReference>
<dbReference type="Pfam" id="PF09383">
    <property type="entry name" value="NIL"/>
    <property type="match status" value="1"/>
</dbReference>
<dbReference type="CDD" id="cd03258">
    <property type="entry name" value="ABC_MetN_methionine_transporter"/>
    <property type="match status" value="1"/>
</dbReference>
<dbReference type="InterPro" id="IPR027417">
    <property type="entry name" value="P-loop_NTPase"/>
</dbReference>
<protein>
    <submittedName>
        <fullName evidence="11">Methionine ABC transporter ATP-binding protein MetN</fullName>
    </submittedName>
</protein>
<keyword evidence="3" id="KW-1003">Cell membrane</keyword>
<evidence type="ECO:0000256" key="6">
    <source>
        <dbReference type="ARBA" id="ARBA00022840"/>
    </source>
</evidence>
<evidence type="ECO:0000256" key="7">
    <source>
        <dbReference type="ARBA" id="ARBA00022967"/>
    </source>
</evidence>
<gene>
    <name evidence="11" type="primary">metN</name>
    <name evidence="11" type="ORF">LG368_10235</name>
</gene>
<keyword evidence="12" id="KW-1185">Reference proteome</keyword>
<dbReference type="InterPro" id="IPR018449">
    <property type="entry name" value="NIL_domain"/>
</dbReference>
<dbReference type="InterPro" id="IPR003593">
    <property type="entry name" value="AAA+_ATPase"/>
</dbReference>
<evidence type="ECO:0000256" key="2">
    <source>
        <dbReference type="ARBA" id="ARBA00022448"/>
    </source>
</evidence>
<keyword evidence="5" id="KW-0547">Nucleotide-binding</keyword>
<keyword evidence="7" id="KW-1278">Translocase</keyword>
<dbReference type="InterPro" id="IPR017871">
    <property type="entry name" value="ABC_transporter-like_CS"/>
</dbReference>
<dbReference type="Gene3D" id="3.40.50.300">
    <property type="entry name" value="P-loop containing nucleotide triphosphate hydrolases"/>
    <property type="match status" value="1"/>
</dbReference>
<evidence type="ECO:0000256" key="3">
    <source>
        <dbReference type="ARBA" id="ARBA00022475"/>
    </source>
</evidence>
<evidence type="ECO:0000259" key="10">
    <source>
        <dbReference type="PROSITE" id="PS50893"/>
    </source>
</evidence>
<dbReference type="Gene3D" id="3.30.70.260">
    <property type="match status" value="1"/>
</dbReference>
<keyword evidence="4" id="KW-0997">Cell inner membrane</keyword>
<evidence type="ECO:0000313" key="12">
    <source>
        <dbReference type="Proteomes" id="UP001139095"/>
    </source>
</evidence>
<dbReference type="Pfam" id="PF00005">
    <property type="entry name" value="ABC_tran"/>
    <property type="match status" value="1"/>
</dbReference>
<dbReference type="PROSITE" id="PS00211">
    <property type="entry name" value="ABC_TRANSPORTER_1"/>
    <property type="match status" value="1"/>
</dbReference>
<evidence type="ECO:0000256" key="1">
    <source>
        <dbReference type="ARBA" id="ARBA00004417"/>
    </source>
</evidence>
<reference evidence="11" key="1">
    <citation type="submission" date="2021-10" db="EMBL/GenBank/DDBJ databases">
        <title>Marinomonas pontica sp. nov., isolated from the Black Sea.</title>
        <authorList>
            <person name="Zhao L.-H."/>
            <person name="Xue J.-H."/>
        </authorList>
    </citation>
    <scope>NUCLEOTIDE SEQUENCE</scope>
    <source>
        <strain evidence="11">E8</strain>
    </source>
</reference>
<evidence type="ECO:0000256" key="5">
    <source>
        <dbReference type="ARBA" id="ARBA00022741"/>
    </source>
</evidence>
<proteinExistence type="predicted"/>
<dbReference type="GO" id="GO:0033232">
    <property type="term" value="F:ABC-type D-methionine transporter activity"/>
    <property type="evidence" value="ECO:0007669"/>
    <property type="project" value="InterPro"/>
</dbReference>
<dbReference type="PANTHER" id="PTHR43166">
    <property type="entry name" value="AMINO ACID IMPORT ATP-BINDING PROTEIN"/>
    <property type="match status" value="1"/>
</dbReference>
<keyword evidence="6 11" id="KW-0067">ATP-binding</keyword>
<accession>A0A9X1INM3</accession>
<sequence length="344" mass="37058">MIEIKQVNKVFYQGKRAINALSDINLSIAEGAIYGVIGSSGAGKSTLIRCVNLLERPTNGQVVVDGTDLNTLSNHDLTLARRKIGMIFQHFNLLSSRTVFDNVGLPLELAGTDKKAIKAKVDSLLELVGLGDKKDTYPANLSGGQKQRVAIARALASDPKVLLCDEATSALDPATTQSILDLLRKINQEFNLTILLITHEMAVVKSICSDVAIIGDGKLVEQGAVGDIFAHPKTALAREFIRSTLDLSIPADYQARLSHAKTATTHPLVRLEFTGASVDAPIISQVAREFHLDISILSSNMDYVGGIKFGLMLAEFFGTPSATEQAIAFLKENKIDVEVLGYVA</sequence>
<dbReference type="SMART" id="SM00930">
    <property type="entry name" value="NIL"/>
    <property type="match status" value="1"/>
</dbReference>
<keyword evidence="2" id="KW-0813">Transport</keyword>
<keyword evidence="8" id="KW-0029">Amino-acid transport</keyword>
<comment type="caution">
    <text evidence="11">The sequence shown here is derived from an EMBL/GenBank/DDBJ whole genome shotgun (WGS) entry which is preliminary data.</text>
</comment>
<dbReference type="GO" id="GO:0016887">
    <property type="term" value="F:ATP hydrolysis activity"/>
    <property type="evidence" value="ECO:0007669"/>
    <property type="project" value="InterPro"/>
</dbReference>
<dbReference type="PANTHER" id="PTHR43166:SF30">
    <property type="entry name" value="METHIONINE IMPORT ATP-BINDING PROTEIN METN"/>
    <property type="match status" value="1"/>
</dbReference>
<evidence type="ECO:0000313" key="11">
    <source>
        <dbReference type="EMBL" id="MCB5162272.1"/>
    </source>
</evidence>
<dbReference type="Proteomes" id="UP001139095">
    <property type="component" value="Unassembled WGS sequence"/>
</dbReference>
<evidence type="ECO:0000256" key="4">
    <source>
        <dbReference type="ARBA" id="ARBA00022519"/>
    </source>
</evidence>
<dbReference type="FunFam" id="3.40.50.300:FF:000233">
    <property type="entry name" value="Methionine import ATP-binding protein MetN"/>
    <property type="match status" value="1"/>
</dbReference>
<dbReference type="EMBL" id="JAJATW010000014">
    <property type="protein sequence ID" value="MCB5162272.1"/>
    <property type="molecule type" value="Genomic_DNA"/>
</dbReference>
<dbReference type="GO" id="GO:0005886">
    <property type="term" value="C:plasma membrane"/>
    <property type="evidence" value="ECO:0007669"/>
    <property type="project" value="UniProtKB-SubCell"/>
</dbReference>
<dbReference type="InterPro" id="IPR012692">
    <property type="entry name" value="ABC_MetN_proteobac"/>
</dbReference>
<dbReference type="RefSeq" id="WP_226754625.1">
    <property type="nucleotide sequence ID" value="NZ_JAJATW010000014.1"/>
</dbReference>
<name>A0A9X1INM3_9GAMM</name>
<dbReference type="NCBIfam" id="TIGR02314">
    <property type="entry name" value="ABC_MetN"/>
    <property type="match status" value="1"/>
</dbReference>
<evidence type="ECO:0000256" key="8">
    <source>
        <dbReference type="ARBA" id="ARBA00022970"/>
    </source>
</evidence>